<feature type="transmembrane region" description="Helical" evidence="1">
    <location>
        <begin position="27"/>
        <end position="44"/>
    </location>
</feature>
<accession>A0ABS2ZF45</accession>
<organism evidence="2 3">
    <name type="scientific">Fictibacillus barbaricus</name>
    <dbReference type="NCBI Taxonomy" id="182136"/>
    <lineage>
        <taxon>Bacteria</taxon>
        <taxon>Bacillati</taxon>
        <taxon>Bacillota</taxon>
        <taxon>Bacilli</taxon>
        <taxon>Bacillales</taxon>
        <taxon>Fictibacillaceae</taxon>
        <taxon>Fictibacillus</taxon>
    </lineage>
</organism>
<evidence type="ECO:0000313" key="2">
    <source>
        <dbReference type="EMBL" id="MBN3546817.1"/>
    </source>
</evidence>
<dbReference type="EMBL" id="JAFHKS010000044">
    <property type="protein sequence ID" value="MBN3546817.1"/>
    <property type="molecule type" value="Genomic_DNA"/>
</dbReference>
<keyword evidence="1" id="KW-1133">Transmembrane helix</keyword>
<gene>
    <name evidence="2" type="ORF">JYA64_16030</name>
</gene>
<keyword evidence="1" id="KW-0472">Membrane</keyword>
<dbReference type="RefSeq" id="WP_188401113.1">
    <property type="nucleotide sequence ID" value="NZ_BMCE01000001.1"/>
</dbReference>
<comment type="caution">
    <text evidence="2">The sequence shown here is derived from an EMBL/GenBank/DDBJ whole genome shotgun (WGS) entry which is preliminary data.</text>
</comment>
<evidence type="ECO:0008006" key="4">
    <source>
        <dbReference type="Google" id="ProtNLM"/>
    </source>
</evidence>
<evidence type="ECO:0000256" key="1">
    <source>
        <dbReference type="SAM" id="Phobius"/>
    </source>
</evidence>
<keyword evidence="3" id="KW-1185">Reference proteome</keyword>
<reference evidence="2 3" key="1">
    <citation type="submission" date="2021-01" db="EMBL/GenBank/DDBJ databases">
        <title>Genome Sequencing of Type Strains.</title>
        <authorList>
            <person name="Lemaire J.F."/>
            <person name="Inderbitzin P."/>
            <person name="Collins S.B."/>
            <person name="Wespe N."/>
            <person name="Knight-Connoni V."/>
        </authorList>
    </citation>
    <scope>NUCLEOTIDE SEQUENCE [LARGE SCALE GENOMIC DNA]</scope>
    <source>
        <strain evidence="2 3">DSM 14730</strain>
    </source>
</reference>
<protein>
    <recommendedName>
        <fullName evidence="4">ATP-dependent Lon protease</fullName>
    </recommendedName>
</protein>
<sequence>MYLLLSIFLSGILGAFLLMIEPHYADLIAFAIVAGCLFRGIYLLNDLNKRLNTIAPKKDKVQEAYENYLKEKENREKNEPIQ</sequence>
<keyword evidence="1" id="KW-0812">Transmembrane</keyword>
<name>A0ABS2ZF45_9BACL</name>
<dbReference type="Proteomes" id="UP001319060">
    <property type="component" value="Unassembled WGS sequence"/>
</dbReference>
<proteinExistence type="predicted"/>
<evidence type="ECO:0000313" key="3">
    <source>
        <dbReference type="Proteomes" id="UP001319060"/>
    </source>
</evidence>